<dbReference type="Gene3D" id="3.40.5.90">
    <property type="entry name" value="CDGSH iron-sulfur domain, mitoNEET-type"/>
    <property type="match status" value="2"/>
</dbReference>
<evidence type="ECO:0000313" key="7">
    <source>
        <dbReference type="EnsemblMetazoa" id="ACUA006293-PA"/>
    </source>
</evidence>
<name>A0A182M091_9DIPT</name>
<dbReference type="AlphaFoldDB" id="A0A182M091"/>
<dbReference type="Proteomes" id="UP000075883">
    <property type="component" value="Unassembled WGS sequence"/>
</dbReference>
<feature type="domain" description="Iron-binding zinc finger CDGSH type" evidence="6">
    <location>
        <begin position="100"/>
        <end position="137"/>
    </location>
</feature>
<proteinExistence type="predicted"/>
<keyword evidence="2" id="KW-0479">Metal-binding</keyword>
<dbReference type="PANTHER" id="PTHR46491:SF3">
    <property type="entry name" value="CDGSH IRON-SULFUR DOMAIN-CONTAINING PROTEIN 3, MITOCHONDRIAL"/>
    <property type="match status" value="1"/>
</dbReference>
<evidence type="ECO:0000256" key="3">
    <source>
        <dbReference type="ARBA" id="ARBA00023004"/>
    </source>
</evidence>
<dbReference type="Pfam" id="PF09360">
    <property type="entry name" value="zf-CDGSH"/>
    <property type="match status" value="2"/>
</dbReference>
<keyword evidence="1" id="KW-0001">2Fe-2S</keyword>
<reference evidence="7" key="2">
    <citation type="submission" date="2020-05" db="UniProtKB">
        <authorList>
            <consortium name="EnsemblMetazoa"/>
        </authorList>
    </citation>
    <scope>IDENTIFICATION</scope>
    <source>
        <strain evidence="7">A-37</strain>
    </source>
</reference>
<dbReference type="GO" id="GO:0046872">
    <property type="term" value="F:metal ion binding"/>
    <property type="evidence" value="ECO:0007669"/>
    <property type="project" value="UniProtKB-KW"/>
</dbReference>
<evidence type="ECO:0000256" key="1">
    <source>
        <dbReference type="ARBA" id="ARBA00022714"/>
    </source>
</evidence>
<evidence type="ECO:0000256" key="4">
    <source>
        <dbReference type="ARBA" id="ARBA00023014"/>
    </source>
</evidence>
<dbReference type="EnsemblMetazoa" id="ACUA006293-RA">
    <property type="protein sequence ID" value="ACUA006293-PA"/>
    <property type="gene ID" value="ACUA006293"/>
</dbReference>
<dbReference type="PANTHER" id="PTHR46491">
    <property type="entry name" value="CDGSH IRON SULFUR DOMAIN PROTEIN HOMOLOG"/>
    <property type="match status" value="1"/>
</dbReference>
<dbReference type="InterPro" id="IPR042216">
    <property type="entry name" value="MitoNEET_CISD"/>
</dbReference>
<sequence>MNNLPKVILGRLPFYAVRSSQVCATRCYSTGGNETKFPKNVLENLNTAQEQQTNGVIYDKKPFRMELEEGKRYSWCLCGRSKGQPLCDGTHKLVQYKITQRPIRFQVEKSGTYWLCNCKQTKHRPFCDGTHKCEEVQKTAGK</sequence>
<keyword evidence="3" id="KW-0408">Iron</keyword>
<comment type="cofactor">
    <cofactor evidence="5">
        <name>[2Fe-2S] cluster</name>
        <dbReference type="ChEBI" id="CHEBI:190135"/>
    </cofactor>
</comment>
<dbReference type="GO" id="GO:0005739">
    <property type="term" value="C:mitochondrion"/>
    <property type="evidence" value="ECO:0007669"/>
    <property type="project" value="TreeGrafter"/>
</dbReference>
<dbReference type="EMBL" id="AXCM01001770">
    <property type="status" value="NOT_ANNOTATED_CDS"/>
    <property type="molecule type" value="Genomic_DNA"/>
</dbReference>
<reference evidence="8" key="1">
    <citation type="submission" date="2013-09" db="EMBL/GenBank/DDBJ databases">
        <title>The Genome Sequence of Anopheles culicifacies species A.</title>
        <authorList>
            <consortium name="The Broad Institute Genomics Platform"/>
            <person name="Neafsey D.E."/>
            <person name="Besansky N."/>
            <person name="Howell P."/>
            <person name="Walton C."/>
            <person name="Young S.K."/>
            <person name="Zeng Q."/>
            <person name="Gargeya S."/>
            <person name="Fitzgerald M."/>
            <person name="Haas B."/>
            <person name="Abouelleil A."/>
            <person name="Allen A.W."/>
            <person name="Alvarado L."/>
            <person name="Arachchi H.M."/>
            <person name="Berlin A.M."/>
            <person name="Chapman S.B."/>
            <person name="Gainer-Dewar J."/>
            <person name="Goldberg J."/>
            <person name="Griggs A."/>
            <person name="Gujja S."/>
            <person name="Hansen M."/>
            <person name="Howarth C."/>
            <person name="Imamovic A."/>
            <person name="Ireland A."/>
            <person name="Larimer J."/>
            <person name="McCowan C."/>
            <person name="Murphy C."/>
            <person name="Pearson M."/>
            <person name="Poon T.W."/>
            <person name="Priest M."/>
            <person name="Roberts A."/>
            <person name="Saif S."/>
            <person name="Shea T."/>
            <person name="Sisk P."/>
            <person name="Sykes S."/>
            <person name="Wortman J."/>
            <person name="Nusbaum C."/>
            <person name="Birren B."/>
        </authorList>
    </citation>
    <scope>NUCLEOTIDE SEQUENCE [LARGE SCALE GENOMIC DNA]</scope>
    <source>
        <strain evidence="8">A-37</strain>
    </source>
</reference>
<dbReference type="SMART" id="SM00704">
    <property type="entry name" value="ZnF_CDGSH"/>
    <property type="match status" value="2"/>
</dbReference>
<evidence type="ECO:0000259" key="6">
    <source>
        <dbReference type="SMART" id="SM00704"/>
    </source>
</evidence>
<dbReference type="GO" id="GO:0051537">
    <property type="term" value="F:2 iron, 2 sulfur cluster binding"/>
    <property type="evidence" value="ECO:0007669"/>
    <property type="project" value="UniProtKB-KW"/>
</dbReference>
<keyword evidence="8" id="KW-1185">Reference proteome</keyword>
<organism evidence="7 8">
    <name type="scientific">Anopheles culicifacies</name>
    <dbReference type="NCBI Taxonomy" id="139723"/>
    <lineage>
        <taxon>Eukaryota</taxon>
        <taxon>Metazoa</taxon>
        <taxon>Ecdysozoa</taxon>
        <taxon>Arthropoda</taxon>
        <taxon>Hexapoda</taxon>
        <taxon>Insecta</taxon>
        <taxon>Pterygota</taxon>
        <taxon>Neoptera</taxon>
        <taxon>Endopterygota</taxon>
        <taxon>Diptera</taxon>
        <taxon>Nematocera</taxon>
        <taxon>Culicoidea</taxon>
        <taxon>Culicidae</taxon>
        <taxon>Anophelinae</taxon>
        <taxon>Anopheles</taxon>
        <taxon>culicifacies species complex</taxon>
    </lineage>
</organism>
<evidence type="ECO:0000256" key="2">
    <source>
        <dbReference type="ARBA" id="ARBA00022723"/>
    </source>
</evidence>
<dbReference type="STRING" id="139723.A0A182M091"/>
<evidence type="ECO:0000313" key="8">
    <source>
        <dbReference type="Proteomes" id="UP000075883"/>
    </source>
</evidence>
<feature type="domain" description="Iron-binding zinc finger CDGSH type" evidence="6">
    <location>
        <begin position="60"/>
        <end position="97"/>
    </location>
</feature>
<keyword evidence="4" id="KW-0411">Iron-sulfur</keyword>
<accession>A0A182M091</accession>
<dbReference type="InterPro" id="IPR052950">
    <property type="entry name" value="CISD"/>
</dbReference>
<protein>
    <recommendedName>
        <fullName evidence="6">Iron-binding zinc finger CDGSH type domain-containing protein</fullName>
    </recommendedName>
</protein>
<dbReference type="VEuPathDB" id="VectorBase:ACUA006293"/>
<dbReference type="InterPro" id="IPR018967">
    <property type="entry name" value="FeS-contain_CDGSH-typ"/>
</dbReference>
<evidence type="ECO:0000256" key="5">
    <source>
        <dbReference type="ARBA" id="ARBA00034078"/>
    </source>
</evidence>